<dbReference type="SUPFAM" id="SSF48452">
    <property type="entry name" value="TPR-like"/>
    <property type="match status" value="1"/>
</dbReference>
<accession>A0AAW9SFZ4</accession>
<feature type="region of interest" description="Disordered" evidence="4">
    <location>
        <begin position="1"/>
        <end position="34"/>
    </location>
</feature>
<keyword evidence="1" id="KW-0677">Repeat</keyword>
<name>A0AAW9SFZ4_9RHOB</name>
<comment type="caution">
    <text evidence="5">The sequence shown here is derived from an EMBL/GenBank/DDBJ whole genome shotgun (WGS) entry which is preliminary data.</text>
</comment>
<feature type="repeat" description="TPR" evidence="3">
    <location>
        <begin position="85"/>
        <end position="118"/>
    </location>
</feature>
<dbReference type="EMBL" id="JBDNCH010000003">
    <property type="protein sequence ID" value="MEN9063014.1"/>
    <property type="molecule type" value="Genomic_DNA"/>
</dbReference>
<feature type="repeat" description="TPR" evidence="3">
    <location>
        <begin position="17"/>
        <end position="50"/>
    </location>
</feature>
<dbReference type="PANTHER" id="PTHR44943">
    <property type="entry name" value="CELLULOSE SYNTHASE OPERON PROTEIN C"/>
    <property type="match status" value="1"/>
</dbReference>
<reference evidence="5 6" key="1">
    <citation type="submission" date="2024-05" db="EMBL/GenBank/DDBJ databases">
        <title>Genome sequence of Ponticoccus litoralis KCCM 90028.</title>
        <authorList>
            <person name="Kim J.M."/>
            <person name="Lee J.K."/>
            <person name="Choi B.J."/>
            <person name="Bayburt H."/>
            <person name="Baek J.H."/>
            <person name="Jeon C.O."/>
        </authorList>
    </citation>
    <scope>NUCLEOTIDE SEQUENCE [LARGE SCALE GENOMIC DNA]</scope>
    <source>
        <strain evidence="5 6">KCCM 90028</strain>
    </source>
</reference>
<gene>
    <name evidence="5" type="ORF">ABFB10_20570</name>
</gene>
<dbReference type="InterPro" id="IPR019734">
    <property type="entry name" value="TPR_rpt"/>
</dbReference>
<dbReference type="Pfam" id="PF13432">
    <property type="entry name" value="TPR_16"/>
    <property type="match status" value="1"/>
</dbReference>
<evidence type="ECO:0000313" key="6">
    <source>
        <dbReference type="Proteomes" id="UP001428774"/>
    </source>
</evidence>
<evidence type="ECO:0000313" key="5">
    <source>
        <dbReference type="EMBL" id="MEN9063014.1"/>
    </source>
</evidence>
<protein>
    <submittedName>
        <fullName evidence="5">Tetratricopeptide repeat protein</fullName>
    </submittedName>
</protein>
<feature type="repeat" description="TPR" evidence="3">
    <location>
        <begin position="51"/>
        <end position="84"/>
    </location>
</feature>
<dbReference type="InterPro" id="IPR051685">
    <property type="entry name" value="Ycf3/AcsC/BcsC/TPR_MFPF"/>
</dbReference>
<dbReference type="PANTHER" id="PTHR44943:SF8">
    <property type="entry name" value="TPR REPEAT-CONTAINING PROTEIN MJ0263"/>
    <property type="match status" value="1"/>
</dbReference>
<evidence type="ECO:0000256" key="3">
    <source>
        <dbReference type="PROSITE-ProRule" id="PRU00339"/>
    </source>
</evidence>
<sequence>MRNPQDRGSGPEAADAGSASLRLAQATAKSGDPETAAQLFEKVVKAEPDSVPALLGLGDSYSRLGQHSRADAVLTRAHELDRRNVEVLAVLARVKLSQQQAETAIGYYDKALKIDPANLSALTGKGVALDTLSRHAQAQAVYQEGLARYPANFVLRNNYALSLALGGQQARSLSILQELVRDPTAAPHVRDNLALVYGLYGRESDARATLALDMKTQEIEENIAIYRALRRLLGEGKPIGALVFA</sequence>
<proteinExistence type="predicted"/>
<organism evidence="5 6">
    <name type="scientific">Ponticoccus litoralis</name>
    <dbReference type="NCBI Taxonomy" id="422297"/>
    <lineage>
        <taxon>Bacteria</taxon>
        <taxon>Pseudomonadati</taxon>
        <taxon>Pseudomonadota</taxon>
        <taxon>Alphaproteobacteria</taxon>
        <taxon>Rhodobacterales</taxon>
        <taxon>Roseobacteraceae</taxon>
        <taxon>Ponticoccus</taxon>
    </lineage>
</organism>
<evidence type="ECO:0000256" key="1">
    <source>
        <dbReference type="ARBA" id="ARBA00022737"/>
    </source>
</evidence>
<dbReference type="Pfam" id="PF14559">
    <property type="entry name" value="TPR_19"/>
    <property type="match status" value="1"/>
</dbReference>
<dbReference type="InterPro" id="IPR011990">
    <property type="entry name" value="TPR-like_helical_dom_sf"/>
</dbReference>
<dbReference type="PROSITE" id="PS50005">
    <property type="entry name" value="TPR"/>
    <property type="match status" value="3"/>
</dbReference>
<dbReference type="Proteomes" id="UP001428774">
    <property type="component" value="Unassembled WGS sequence"/>
</dbReference>
<evidence type="ECO:0000256" key="2">
    <source>
        <dbReference type="ARBA" id="ARBA00022803"/>
    </source>
</evidence>
<keyword evidence="2 3" id="KW-0802">TPR repeat</keyword>
<keyword evidence="6" id="KW-1185">Reference proteome</keyword>
<dbReference type="AlphaFoldDB" id="A0AAW9SFZ4"/>
<dbReference type="Gene3D" id="1.25.40.10">
    <property type="entry name" value="Tetratricopeptide repeat domain"/>
    <property type="match status" value="1"/>
</dbReference>
<evidence type="ECO:0000256" key="4">
    <source>
        <dbReference type="SAM" id="MobiDB-lite"/>
    </source>
</evidence>
<dbReference type="SMART" id="SM00028">
    <property type="entry name" value="TPR"/>
    <property type="match status" value="4"/>
</dbReference>